<dbReference type="GO" id="GO:0016787">
    <property type="term" value="F:hydrolase activity"/>
    <property type="evidence" value="ECO:0007669"/>
    <property type="project" value="UniProtKB-KW"/>
</dbReference>
<dbReference type="SUPFAM" id="SSF52499">
    <property type="entry name" value="Isochorismatase-like hydrolases"/>
    <property type="match status" value="1"/>
</dbReference>
<feature type="domain" description="Isochorismatase-like" evidence="1">
    <location>
        <begin position="18"/>
        <end position="76"/>
    </location>
</feature>
<protein>
    <submittedName>
        <fullName evidence="2">Isochorismatase hydrolase</fullName>
    </submittedName>
</protein>
<dbReference type="AlphaFoldDB" id="A0A1M4EDX2"/>
<keyword evidence="2" id="KW-0378">Hydrolase</keyword>
<evidence type="ECO:0000259" key="1">
    <source>
        <dbReference type="Pfam" id="PF00857"/>
    </source>
</evidence>
<evidence type="ECO:0000313" key="2">
    <source>
        <dbReference type="EMBL" id="SBO97010.1"/>
    </source>
</evidence>
<organism evidence="2">
    <name type="scientific">Nonomuraea gerenzanensis</name>
    <dbReference type="NCBI Taxonomy" id="93944"/>
    <lineage>
        <taxon>Bacteria</taxon>
        <taxon>Bacillati</taxon>
        <taxon>Actinomycetota</taxon>
        <taxon>Actinomycetes</taxon>
        <taxon>Streptosporangiales</taxon>
        <taxon>Streptosporangiaceae</taxon>
        <taxon>Nonomuraea</taxon>
    </lineage>
</organism>
<dbReference type="EMBL" id="LT559118">
    <property type="protein sequence ID" value="SBO97010.1"/>
    <property type="molecule type" value="Genomic_DNA"/>
</dbReference>
<dbReference type="Pfam" id="PF00857">
    <property type="entry name" value="Isochorismatase"/>
    <property type="match status" value="1"/>
</dbReference>
<reference evidence="2" key="1">
    <citation type="submission" date="2016-04" db="EMBL/GenBank/DDBJ databases">
        <authorList>
            <person name="Evans L.H."/>
            <person name="Alamgir A."/>
            <person name="Owens N."/>
            <person name="Weber N.D."/>
            <person name="Virtaneva K."/>
            <person name="Barbian K."/>
            <person name="Babar A."/>
            <person name="Rosenke K."/>
        </authorList>
    </citation>
    <scope>NUCLEOTIDE SEQUENCE</scope>
    <source>
        <strain evidence="2">Nono1</strain>
    </source>
</reference>
<accession>A0A1M4EDX2</accession>
<name>A0A1M4EDX2_9ACTN</name>
<gene>
    <name evidence="2" type="ORF">BN4615_P6526</name>
</gene>
<dbReference type="RefSeq" id="WP_225265797.1">
    <property type="nucleotide sequence ID" value="NZ_CP084058.1"/>
</dbReference>
<dbReference type="InterPro" id="IPR036380">
    <property type="entry name" value="Isochorismatase-like_sf"/>
</dbReference>
<sequence length="85" mass="9018">MAGAAAELRAHGAAVAHVRVGFTTSGAVLSTVTDAADRDYRLYLLSDCVAAPDRRTHDALMTAVLPRLAHLIDAAELCALLHRPR</sequence>
<dbReference type="Gene3D" id="3.40.50.850">
    <property type="entry name" value="Isochorismatase-like"/>
    <property type="match status" value="1"/>
</dbReference>
<proteinExistence type="predicted"/>
<dbReference type="InterPro" id="IPR000868">
    <property type="entry name" value="Isochorismatase-like_dom"/>
</dbReference>